<dbReference type="PROSITE" id="PS51257">
    <property type="entry name" value="PROKAR_LIPOPROTEIN"/>
    <property type="match status" value="1"/>
</dbReference>
<feature type="signal peptide" evidence="2">
    <location>
        <begin position="1"/>
        <end position="24"/>
    </location>
</feature>
<feature type="compositionally biased region" description="Low complexity" evidence="1">
    <location>
        <begin position="69"/>
        <end position="86"/>
    </location>
</feature>
<feature type="compositionally biased region" description="Basic and acidic residues" evidence="1">
    <location>
        <begin position="49"/>
        <end position="61"/>
    </location>
</feature>
<protein>
    <recommendedName>
        <fullName evidence="5">DUF2946 domain-containing protein</fullName>
    </recommendedName>
</protein>
<evidence type="ECO:0000313" key="4">
    <source>
        <dbReference type="Proteomes" id="UP000035352"/>
    </source>
</evidence>
<feature type="chain" id="PRO_5002551581" description="DUF2946 domain-containing protein" evidence="2">
    <location>
        <begin position="25"/>
        <end position="154"/>
    </location>
</feature>
<evidence type="ECO:0000256" key="2">
    <source>
        <dbReference type="SAM" id="SignalP"/>
    </source>
</evidence>
<keyword evidence="4" id="KW-1185">Reference proteome</keyword>
<name>A0A0G3BCP5_9BURK</name>
<evidence type="ECO:0008006" key="5">
    <source>
        <dbReference type="Google" id="ProtNLM"/>
    </source>
</evidence>
<evidence type="ECO:0000313" key="3">
    <source>
        <dbReference type="EMBL" id="AKJ27144.1"/>
    </source>
</evidence>
<dbReference type="STRING" id="413882.AAW51_0453"/>
<dbReference type="AlphaFoldDB" id="A0A0G3BCP5"/>
<accession>A0A0G3BCP5</accession>
<dbReference type="EMBL" id="CP011371">
    <property type="protein sequence ID" value="AKJ27144.1"/>
    <property type="molecule type" value="Genomic_DNA"/>
</dbReference>
<dbReference type="Proteomes" id="UP000035352">
    <property type="component" value="Chromosome"/>
</dbReference>
<gene>
    <name evidence="3" type="ORF">AAW51_0453</name>
</gene>
<keyword evidence="2" id="KW-0732">Signal</keyword>
<dbReference type="KEGG" id="pbh:AAW51_0453"/>
<evidence type="ECO:0000256" key="1">
    <source>
        <dbReference type="SAM" id="MobiDB-lite"/>
    </source>
</evidence>
<organism evidence="3 4">
    <name type="scientific">Caldimonas brevitalea</name>
    <dbReference type="NCBI Taxonomy" id="413882"/>
    <lineage>
        <taxon>Bacteria</taxon>
        <taxon>Pseudomonadati</taxon>
        <taxon>Pseudomonadota</taxon>
        <taxon>Betaproteobacteria</taxon>
        <taxon>Burkholderiales</taxon>
        <taxon>Sphaerotilaceae</taxon>
        <taxon>Caldimonas</taxon>
    </lineage>
</organism>
<feature type="region of interest" description="Disordered" evidence="1">
    <location>
        <begin position="49"/>
        <end position="94"/>
    </location>
</feature>
<reference evidence="3 4" key="1">
    <citation type="submission" date="2015-05" db="EMBL/GenBank/DDBJ databases">
        <authorList>
            <person name="Tang B."/>
            <person name="Yu Y."/>
        </authorList>
    </citation>
    <scope>NUCLEOTIDE SEQUENCE [LARGE SCALE GENOMIC DNA]</scope>
    <source>
        <strain evidence="3 4">DSM 7029</strain>
    </source>
</reference>
<proteinExistence type="predicted"/>
<sequence>MWRVVRSVLLWVLAVALPFQGAVAATMIACGPQHHGTALVFSQATAADPHDAADGHVEHGHSQQHLHGPTADTRAAPDAPQLASADAHPDADPHQATASKCSVCAFCCAPAALPVSATAIDPPPAVDSLHPTSESHAVVFMTDGPERPPRTFLA</sequence>